<dbReference type="SUPFAM" id="SSF51261">
    <property type="entry name" value="Duplicated hybrid motif"/>
    <property type="match status" value="1"/>
</dbReference>
<dbReference type="RefSeq" id="WP_091540059.1">
    <property type="nucleotide sequence ID" value="NZ_FMUS01000003.1"/>
</dbReference>
<protein>
    <submittedName>
        <fullName evidence="3">Peptidase family M23</fullName>
    </submittedName>
</protein>
<feature type="chain" id="PRO_5038509539" evidence="1">
    <location>
        <begin position="27"/>
        <end position="488"/>
    </location>
</feature>
<dbReference type="STRING" id="1120976.SAMN03080606_00726"/>
<feature type="domain" description="M23ase beta-sheet core" evidence="2">
    <location>
        <begin position="85"/>
        <end position="199"/>
    </location>
</feature>
<accession>A0A1G5CPB7</accession>
<dbReference type="EMBL" id="FMUS01000003">
    <property type="protein sequence ID" value="SCY04303.1"/>
    <property type="molecule type" value="Genomic_DNA"/>
</dbReference>
<dbReference type="InterPro" id="IPR016047">
    <property type="entry name" value="M23ase_b-sheet_dom"/>
</dbReference>
<feature type="signal peptide" evidence="1">
    <location>
        <begin position="1"/>
        <end position="26"/>
    </location>
</feature>
<dbReference type="InterPro" id="IPR011055">
    <property type="entry name" value="Dup_hybrid_motif"/>
</dbReference>
<evidence type="ECO:0000313" key="3">
    <source>
        <dbReference type="EMBL" id="SCY04303.1"/>
    </source>
</evidence>
<evidence type="ECO:0000313" key="4">
    <source>
        <dbReference type="Proteomes" id="UP000198636"/>
    </source>
</evidence>
<evidence type="ECO:0000259" key="2">
    <source>
        <dbReference type="Pfam" id="PF01551"/>
    </source>
</evidence>
<sequence length="488" mass="55097">MCIRKFVSITILIALLVSGLNFQAFSGQELCESNQQILNFNTISETKISAYSPLRVGDVGTGQEDLVAITSQYNQPRKESGILRVHAGLDLRTRKTDGTGRDVFSVFNGGRVIHTTDNGGGYGKYVVIQHEYIPSGTGKRYYFQSLYAHLDSRALTSTTSRYYNLPYTTKVGKSGYSGMSDSSQIHLHLEFLTPKQEVNNNIAVGNFRYAPSVFYWHKGAWGTNTSFINYSNTTENTVIFNIVSYDNGAAHSVAADKVKIYYKNASSSGGFTSKTMSKNGHTFVSTFTGFPVGTTIQYYIEAQENRWDGTYYKAFRPYYDRLSTPPPADKCFKHVMVTSTVEPSSIIEEYLQQASSTMSYQEFIEDKTYDGRYEPQINIPWIPSEESVRKGLELNNISFLAKVIEINNDGSLVVESINGGEMFEMDEYQTAHITEDLEKGQIYTVNLEFEDKIYIGNVYRLKGLYDNETETITVYDSLFFSGYYEETN</sequence>
<dbReference type="CDD" id="cd12797">
    <property type="entry name" value="M23_peptidase"/>
    <property type="match status" value="1"/>
</dbReference>
<name>A0A1G5CPB7_9FIRM</name>
<dbReference type="Gene3D" id="2.70.70.10">
    <property type="entry name" value="Glucose Permease (Domain IIA)"/>
    <property type="match status" value="1"/>
</dbReference>
<organism evidence="3 4">
    <name type="scientific">Alkaliphilus peptidifermentans DSM 18978</name>
    <dbReference type="NCBI Taxonomy" id="1120976"/>
    <lineage>
        <taxon>Bacteria</taxon>
        <taxon>Bacillati</taxon>
        <taxon>Bacillota</taxon>
        <taxon>Clostridia</taxon>
        <taxon>Peptostreptococcales</taxon>
        <taxon>Natronincolaceae</taxon>
        <taxon>Alkaliphilus</taxon>
    </lineage>
</organism>
<evidence type="ECO:0000256" key="1">
    <source>
        <dbReference type="SAM" id="SignalP"/>
    </source>
</evidence>
<dbReference type="Pfam" id="PF01551">
    <property type="entry name" value="Peptidase_M23"/>
    <property type="match status" value="1"/>
</dbReference>
<dbReference type="Proteomes" id="UP000198636">
    <property type="component" value="Unassembled WGS sequence"/>
</dbReference>
<reference evidence="3 4" key="1">
    <citation type="submission" date="2016-10" db="EMBL/GenBank/DDBJ databases">
        <authorList>
            <person name="de Groot N.N."/>
        </authorList>
    </citation>
    <scope>NUCLEOTIDE SEQUENCE [LARGE SCALE GENOMIC DNA]</scope>
    <source>
        <strain evidence="3 4">DSM 18978</strain>
    </source>
</reference>
<keyword evidence="4" id="KW-1185">Reference proteome</keyword>
<proteinExistence type="predicted"/>
<gene>
    <name evidence="3" type="ORF">SAMN03080606_00726</name>
</gene>
<keyword evidence="1" id="KW-0732">Signal</keyword>
<dbReference type="AlphaFoldDB" id="A0A1G5CPB7"/>